<dbReference type="SUPFAM" id="SSF52540">
    <property type="entry name" value="P-loop containing nucleoside triphosphate hydrolases"/>
    <property type="match status" value="1"/>
</dbReference>
<accession>A0ABM1LHR1</accession>
<evidence type="ECO:0000259" key="10">
    <source>
        <dbReference type="PROSITE" id="PS51192"/>
    </source>
</evidence>
<sequence length="1885" mass="207918">MNTTSFLDKQIMDLSQGSSQQNDFIGLMNHPQEVEQQVGYGNGLSKKDKILSNYFQSISPNIGSSFQSPNIDAKHNLGGGGEGSTRAWNSSESKSNTTSPTRNYGSLDSIKPSEFILEKDRNVPDATIVSEIDRTMKKHVDSLLHVLEGVSEKLTQLESRTRHLENSVDDLKISVGNNHGNTDGKMRQLENVLRDVQTGIQVLKDKQAIVEAQLQLGKTQVSNSKVDTQSQVSGQTVASESTQAHQQSPHPVNLPSSLPAVSPPNAPPQPMFQSVLPSVPPPNQFSQNQMPPVPQRDPYFPAPDQTQEAPNQQYQLPPSQQSLPPPTAAPHRQFQPTTQPQHSQPPPQLPQQHPSLAPVNPSQLRPTLGHHAEETPYVPSLSYPPNLPQPPYQTPSGLPPSQQYYGPGSHAYEPPSSKSSTGFSSGYGPPSALGETYHYGGSLQDGGSSMKPRMPSSATAHSGGIGYPQLPVARVLPHASPASPTSSRVGGSSGSAGTGNKVPIDDVDDDDDFDWEAAARAIDVVYQTQASKPSTSLPDQSSHFAPPPNNPPIQNSVASISENMKKPGSSRQTTLDQFIGRACPRPQPESRDVEEHNRDCNEGDGRVSSVQIDTEAAKTWMYPVNFPRRDYQFSITKMALFSNTLVVVPTGLGKTLIAAVVMYNYFRWFPDGKIVFAAPSRPLVVQQIQACHNIVGISQEWTIDMTGQISPTKRASLWKTKRVFFVTPQVLEKDIQSGTCSIEYLVCLVVDEAHRALGNYSYSVAVRELMAAQVQLRILALSATPGSKQQAVQQVIDNLYISTLEYRNEDDADVKKYVHNREVELIQVAMGQEAVEIDNKLVEAMRPFATRLCAIGVLPTRDVQTLSPCYLLDSREKFRQAPPDLPQIKSGDIEGYFGALLTLYHIRKLISSHGIRPAYEMLEEKLKQGSFARYMCRNEDISKAKLIMQQTLSHGAPSPKLSKMLEVLLDHFKTNDPQKSRVIIFSNFRGSVRDIMDALANIGNFVRATEFIGQSSGKALKGQSQKVQQAVLEKFRAGGYNVIVATSIGEEGLDIMEVDLVICFDANVSPLRMIQRMGRTGRKHDGRVVLVLACEGSELKGYKRKQGNSKNMMKHMRNGGRNSFNFHSSPRMIPHIFKPEVRFVEFSIEQFIHRGKKVIDDNTIQTPVIADKLTVAETTLIAKYFDPHEITWKPSLIAFPHFQTYPSRVYKVMHSHRTTMLIDMMQCLQGLTFSRDSNISLLEDEICLKKCLGVDTAEQHDNNGEDFLNPDDSEVSPTRTLETEEKHNELNFPGENPYEHSYLFGSDVVTVDASGNVLVMVVPVFPWKDLSHSMSTSASIIKLDNLKQNSCHARTSDEDHTELTTEAGPSGDLKSTQITCMKNEISLKSRCCDSETWMEKSVGRVEKIPQTPILKGNLSNQGASVSESPDVLESKASLFLADEDNNFFRDGELSPRLTNLIKSGVVPESPIHNSGLSNNTDEYLEPDPVSPAQLHTGILLKCSSPGKSEKVNMRGNACGRNVSVSPVDNEIQTPLHNKGETASIRGCTSTSPIIDRAQTVLADLTNNSCGKDWHLSSGGKLESVKQARKFKRLRKVGDHWKSRGESMTKNVGSTENPARSFSRAGPLRTKHDRGKKKSVDDVRVFIEEEAEVSSEADISDDEEDERDNYSNDSFIDDRINPTVAGTQFASGGIDMMAIYRRSLLTQSPLERQPSSSATYSPDSVAPTMRTTETGSSCGKPFFSLQTPQSDCTNQANRMDSKSFQMNCNAEGTPCTTGVSPGYEIESRKRKLSSHHSRSVPAVNLEREFSLQAEAAGRDLQHNDANGDVLYDDLFFEGLDLDAVEAQATLLLKQKSELPRQKQQMVPNIHPQNPSLQHSPTFDLGI</sequence>
<feature type="compositionally biased region" description="Polar residues" evidence="9">
    <location>
        <begin position="86"/>
        <end position="106"/>
    </location>
</feature>
<feature type="coiled-coil region" evidence="8">
    <location>
        <begin position="147"/>
        <end position="206"/>
    </location>
</feature>
<feature type="region of interest" description="Disordered" evidence="9">
    <location>
        <begin position="1858"/>
        <end position="1885"/>
    </location>
</feature>
<feature type="region of interest" description="Disordered" evidence="9">
    <location>
        <begin position="530"/>
        <end position="556"/>
    </location>
</feature>
<comment type="subcellular location">
    <subcellularLocation>
        <location evidence="1">Nucleus</location>
    </subcellularLocation>
</comment>
<feature type="region of interest" description="Disordered" evidence="9">
    <location>
        <begin position="220"/>
        <end position="511"/>
    </location>
</feature>
<feature type="compositionally biased region" description="Acidic residues" evidence="9">
    <location>
        <begin position="1647"/>
        <end position="1666"/>
    </location>
</feature>
<dbReference type="Pfam" id="PF00270">
    <property type="entry name" value="DEAD"/>
    <property type="match status" value="1"/>
</dbReference>
<dbReference type="CDD" id="cd18033">
    <property type="entry name" value="DEXDc_FANCM"/>
    <property type="match status" value="1"/>
</dbReference>
<comment type="similarity">
    <text evidence="2">Belongs to the DEAD box helicase family. DEAH subfamily. FANCM sub-subfamily.</text>
</comment>
<feature type="compositionally biased region" description="Polar residues" evidence="9">
    <location>
        <begin position="1707"/>
        <end position="1721"/>
    </location>
</feature>
<evidence type="ECO:0000256" key="8">
    <source>
        <dbReference type="SAM" id="Coils"/>
    </source>
</evidence>
<dbReference type="GeneID" id="103319367"/>
<evidence type="ECO:0000256" key="3">
    <source>
        <dbReference type="ARBA" id="ARBA00022741"/>
    </source>
</evidence>
<name>A0ABM1LHR1_PRUMU</name>
<dbReference type="InterPro" id="IPR014001">
    <property type="entry name" value="Helicase_ATP-bd"/>
</dbReference>
<evidence type="ECO:0000256" key="4">
    <source>
        <dbReference type="ARBA" id="ARBA00022801"/>
    </source>
</evidence>
<feature type="domain" description="Helicase C-terminal" evidence="11">
    <location>
        <begin position="960"/>
        <end position="1132"/>
    </location>
</feature>
<feature type="compositionally biased region" description="Low complexity" evidence="9">
    <location>
        <begin position="416"/>
        <end position="428"/>
    </location>
</feature>
<gene>
    <name evidence="13" type="primary">LOC103319367</name>
</gene>
<dbReference type="PANTHER" id="PTHR14025">
    <property type="entry name" value="FANCONI ANEMIA GROUP M FANCM FAMILY MEMBER"/>
    <property type="match status" value="1"/>
</dbReference>
<feature type="region of interest" description="Disordered" evidence="9">
    <location>
        <begin position="65"/>
        <end position="108"/>
    </location>
</feature>
<dbReference type="CDD" id="cd18801">
    <property type="entry name" value="SF2_C_FANCM_Hef"/>
    <property type="match status" value="1"/>
</dbReference>
<evidence type="ECO:0000256" key="5">
    <source>
        <dbReference type="ARBA" id="ARBA00022806"/>
    </source>
</evidence>
<reference evidence="12" key="1">
    <citation type="journal article" date="2012" name="Nat. Commun.">
        <title>The genome of Prunus mume.</title>
        <authorList>
            <person name="Zhang Q."/>
            <person name="Chen W."/>
            <person name="Sun L."/>
            <person name="Zhao F."/>
            <person name="Huang B."/>
            <person name="Yang W."/>
            <person name="Tao Y."/>
            <person name="Wang J."/>
            <person name="Yuan Z."/>
            <person name="Fan G."/>
            <person name="Xing Z."/>
            <person name="Han C."/>
            <person name="Pan H."/>
            <person name="Zhong X."/>
            <person name="Shi W."/>
            <person name="Liang X."/>
            <person name="Du D."/>
            <person name="Sun F."/>
            <person name="Xu Z."/>
            <person name="Hao R."/>
            <person name="Lv T."/>
            <person name="Lv Y."/>
            <person name="Zheng Z."/>
            <person name="Sun M."/>
            <person name="Luo L."/>
            <person name="Cai M."/>
            <person name="Gao Y."/>
            <person name="Wang J."/>
            <person name="Yin Y."/>
            <person name="Xu X."/>
            <person name="Cheng T."/>
            <person name="Wang J."/>
        </authorList>
    </citation>
    <scope>NUCLEOTIDE SEQUENCE [LARGE SCALE GENOMIC DNA]</scope>
</reference>
<evidence type="ECO:0000256" key="7">
    <source>
        <dbReference type="ARBA" id="ARBA00023242"/>
    </source>
</evidence>
<dbReference type="InterPro" id="IPR001650">
    <property type="entry name" value="Helicase_C-like"/>
</dbReference>
<evidence type="ECO:0000313" key="12">
    <source>
        <dbReference type="Proteomes" id="UP000694861"/>
    </source>
</evidence>
<dbReference type="PROSITE" id="PS51194">
    <property type="entry name" value="HELICASE_CTER"/>
    <property type="match status" value="1"/>
</dbReference>
<evidence type="ECO:0000259" key="11">
    <source>
        <dbReference type="PROSITE" id="PS51194"/>
    </source>
</evidence>
<organism evidence="12 13">
    <name type="scientific">Prunus mume</name>
    <name type="common">Japanese apricot</name>
    <name type="synonym">Armeniaca mume</name>
    <dbReference type="NCBI Taxonomy" id="102107"/>
    <lineage>
        <taxon>Eukaryota</taxon>
        <taxon>Viridiplantae</taxon>
        <taxon>Streptophyta</taxon>
        <taxon>Embryophyta</taxon>
        <taxon>Tracheophyta</taxon>
        <taxon>Spermatophyta</taxon>
        <taxon>Magnoliopsida</taxon>
        <taxon>eudicotyledons</taxon>
        <taxon>Gunneridae</taxon>
        <taxon>Pentapetalae</taxon>
        <taxon>rosids</taxon>
        <taxon>fabids</taxon>
        <taxon>Rosales</taxon>
        <taxon>Rosaceae</taxon>
        <taxon>Amygdaloideae</taxon>
        <taxon>Amygdaleae</taxon>
        <taxon>Prunus</taxon>
    </lineage>
</organism>
<feature type="compositionally biased region" description="Low complexity" evidence="9">
    <location>
        <begin position="312"/>
        <end position="322"/>
    </location>
</feature>
<protein>
    <submittedName>
        <fullName evidence="13">Uncharacterized protein LOC103319367</fullName>
    </submittedName>
</protein>
<keyword evidence="4" id="KW-0378">Hydrolase</keyword>
<dbReference type="SMART" id="SM00487">
    <property type="entry name" value="DEXDc"/>
    <property type="match status" value="1"/>
</dbReference>
<keyword evidence="6" id="KW-0067">ATP-binding</keyword>
<keyword evidence="12" id="KW-1185">Reference proteome</keyword>
<reference evidence="13" key="2">
    <citation type="submission" date="2025-08" db="UniProtKB">
        <authorList>
            <consortium name="RefSeq"/>
        </authorList>
    </citation>
    <scope>IDENTIFICATION</scope>
</reference>
<feature type="compositionally biased region" description="Basic and acidic residues" evidence="9">
    <location>
        <begin position="1637"/>
        <end position="1646"/>
    </location>
</feature>
<feature type="compositionally biased region" description="Polar residues" evidence="9">
    <location>
        <begin position="530"/>
        <end position="543"/>
    </location>
</feature>
<feature type="region of interest" description="Disordered" evidence="9">
    <location>
        <begin position="1601"/>
        <end position="1674"/>
    </location>
</feature>
<evidence type="ECO:0000256" key="6">
    <source>
        <dbReference type="ARBA" id="ARBA00022840"/>
    </source>
</evidence>
<keyword evidence="3" id="KW-0547">Nucleotide-binding</keyword>
<evidence type="ECO:0000256" key="1">
    <source>
        <dbReference type="ARBA" id="ARBA00004123"/>
    </source>
</evidence>
<feature type="compositionally biased region" description="Polar residues" evidence="9">
    <location>
        <begin position="220"/>
        <end position="250"/>
    </location>
</feature>
<dbReference type="InterPro" id="IPR027417">
    <property type="entry name" value="P-loop_NTPase"/>
</dbReference>
<feature type="compositionally biased region" description="Polar residues" evidence="9">
    <location>
        <begin position="1860"/>
        <end position="1879"/>
    </location>
</feature>
<keyword evidence="8" id="KW-0175">Coiled coil</keyword>
<dbReference type="RefSeq" id="XP_016646938.1">
    <property type="nucleotide sequence ID" value="XM_016791452.1"/>
</dbReference>
<feature type="compositionally biased region" description="Low complexity" evidence="9">
    <location>
        <begin position="251"/>
        <end position="260"/>
    </location>
</feature>
<dbReference type="InterPro" id="IPR044749">
    <property type="entry name" value="FANCM_DEXDc"/>
</dbReference>
<feature type="compositionally biased region" description="Polar residues" evidence="9">
    <location>
        <begin position="1607"/>
        <end position="1619"/>
    </location>
</feature>
<dbReference type="SMART" id="SM00490">
    <property type="entry name" value="HELICc"/>
    <property type="match status" value="1"/>
</dbReference>
<dbReference type="Pfam" id="PF00271">
    <property type="entry name" value="Helicase_C"/>
    <property type="match status" value="1"/>
</dbReference>
<evidence type="ECO:0000256" key="2">
    <source>
        <dbReference type="ARBA" id="ARBA00009889"/>
    </source>
</evidence>
<dbReference type="Proteomes" id="UP000694861">
    <property type="component" value="Linkage group LG2"/>
</dbReference>
<keyword evidence="5" id="KW-0347">Helicase</keyword>
<proteinExistence type="inferred from homology"/>
<evidence type="ECO:0000256" key="9">
    <source>
        <dbReference type="SAM" id="MobiDB-lite"/>
    </source>
</evidence>
<dbReference type="PANTHER" id="PTHR14025:SF20">
    <property type="entry name" value="FANCONI ANEMIA GROUP M PROTEIN"/>
    <property type="match status" value="1"/>
</dbReference>
<feature type="region of interest" description="Disordered" evidence="9">
    <location>
        <begin position="1707"/>
        <end position="1737"/>
    </location>
</feature>
<dbReference type="Gene3D" id="3.40.50.300">
    <property type="entry name" value="P-loop containing nucleotide triphosphate hydrolases"/>
    <property type="match status" value="2"/>
</dbReference>
<evidence type="ECO:0000313" key="13">
    <source>
        <dbReference type="RefSeq" id="XP_016646938.1"/>
    </source>
</evidence>
<dbReference type="InterPro" id="IPR039686">
    <property type="entry name" value="FANCM/Mph1-like_ID"/>
</dbReference>
<dbReference type="PROSITE" id="PS51192">
    <property type="entry name" value="HELICASE_ATP_BIND_1"/>
    <property type="match status" value="1"/>
</dbReference>
<dbReference type="CDD" id="cd12091">
    <property type="entry name" value="FANCM_ID"/>
    <property type="match status" value="1"/>
</dbReference>
<keyword evidence="7" id="KW-0539">Nucleus</keyword>
<feature type="domain" description="Helicase ATP-binding" evidence="10">
    <location>
        <begin position="635"/>
        <end position="803"/>
    </location>
</feature>
<feature type="region of interest" description="Disordered" evidence="9">
    <location>
        <begin position="581"/>
        <end position="607"/>
    </location>
</feature>
<feature type="compositionally biased region" description="Pro residues" evidence="9">
    <location>
        <begin position="261"/>
        <end position="270"/>
    </location>
</feature>
<dbReference type="InterPro" id="IPR011545">
    <property type="entry name" value="DEAD/DEAH_box_helicase_dom"/>
</dbReference>
<feature type="compositionally biased region" description="Basic and acidic residues" evidence="9">
    <location>
        <begin position="588"/>
        <end position="605"/>
    </location>
</feature>